<dbReference type="Pfam" id="PF01764">
    <property type="entry name" value="Lipase_3"/>
    <property type="match status" value="1"/>
</dbReference>
<feature type="domain" description="Fungal lipase-type" evidence="19">
    <location>
        <begin position="246"/>
        <end position="274"/>
    </location>
</feature>
<dbReference type="EC" id="3.1.1.3" evidence="6"/>
<dbReference type="FunFam" id="3.40.50.1820:FF:000129">
    <property type="entry name" value="Autophagy related lipase Atg15, putative"/>
    <property type="match status" value="1"/>
</dbReference>
<dbReference type="HOGENOM" id="CLU_028295_1_1_1"/>
<dbReference type="Proteomes" id="UP000015241">
    <property type="component" value="Unassembled WGS sequence"/>
</dbReference>
<dbReference type="SUPFAM" id="SSF53474">
    <property type="entry name" value="alpha/beta-Hydrolases"/>
    <property type="match status" value="1"/>
</dbReference>
<dbReference type="GO" id="GO:0004806">
    <property type="term" value="F:triacylglycerol lipase activity"/>
    <property type="evidence" value="ECO:0007669"/>
    <property type="project" value="UniProtKB-EC"/>
</dbReference>
<dbReference type="GO" id="GO:0034727">
    <property type="term" value="P:piecemeal microautophagy of the nucleus"/>
    <property type="evidence" value="ECO:0007669"/>
    <property type="project" value="TreeGrafter"/>
</dbReference>
<evidence type="ECO:0000256" key="9">
    <source>
        <dbReference type="ARBA" id="ARBA00022801"/>
    </source>
</evidence>
<name>S8FBM8_FOMSC</name>
<keyword evidence="9" id="KW-0378">Hydrolase</keyword>
<keyword evidence="14" id="KW-0443">Lipid metabolism</keyword>
<evidence type="ECO:0000256" key="12">
    <source>
        <dbReference type="ARBA" id="ARBA00022989"/>
    </source>
</evidence>
<keyword evidence="13" id="KW-0072">Autophagy</keyword>
<evidence type="ECO:0000256" key="3">
    <source>
        <dbReference type="ARBA" id="ARBA00004343"/>
    </source>
</evidence>
<protein>
    <recommendedName>
        <fullName evidence="6">triacylglycerol lipase</fullName>
        <ecNumber evidence="6">3.1.1.3</ecNumber>
    </recommendedName>
    <alternativeName>
        <fullName evidence="18">Autophagy-related protein 15</fullName>
    </alternativeName>
</protein>
<dbReference type="InParanoid" id="S8FBM8"/>
<comment type="similarity">
    <text evidence="4">Belongs to the AB hydrolase superfamily. Lipase family.</text>
</comment>
<dbReference type="InterPro" id="IPR050805">
    <property type="entry name" value="ATG15_Lipase"/>
</dbReference>
<evidence type="ECO:0000313" key="21">
    <source>
        <dbReference type="Proteomes" id="UP000015241"/>
    </source>
</evidence>
<evidence type="ECO:0000256" key="6">
    <source>
        <dbReference type="ARBA" id="ARBA00013279"/>
    </source>
</evidence>
<dbReference type="GO" id="GO:0005775">
    <property type="term" value="C:vacuolar lumen"/>
    <property type="evidence" value="ECO:0007669"/>
    <property type="project" value="TreeGrafter"/>
</dbReference>
<evidence type="ECO:0000256" key="2">
    <source>
        <dbReference type="ARBA" id="ARBA00004270"/>
    </source>
</evidence>
<keyword evidence="21" id="KW-1185">Reference proteome</keyword>
<dbReference type="InterPro" id="IPR029058">
    <property type="entry name" value="AB_hydrolase_fold"/>
</dbReference>
<comment type="function">
    <text evidence="17">Lipase which is essential for lysis of subvacuolar cytoplasm to vacuole targeted bodies and intravacuolar autophagic bodies. Involved in the lysis of intravacuolar multivesicular body (MVB) vesicles. The intravacuolar membrane disintegration by ATG15 is critical to life span extension.</text>
</comment>
<dbReference type="GO" id="GO:0046461">
    <property type="term" value="P:neutral lipid catabolic process"/>
    <property type="evidence" value="ECO:0007669"/>
    <property type="project" value="TreeGrafter"/>
</dbReference>
<keyword evidence="12" id="KW-1133">Transmembrane helix</keyword>
<organism evidence="20 21">
    <name type="scientific">Fomitopsis schrenkii</name>
    <name type="common">Brown rot fungus</name>
    <dbReference type="NCBI Taxonomy" id="2126942"/>
    <lineage>
        <taxon>Eukaryota</taxon>
        <taxon>Fungi</taxon>
        <taxon>Dikarya</taxon>
        <taxon>Basidiomycota</taxon>
        <taxon>Agaricomycotina</taxon>
        <taxon>Agaricomycetes</taxon>
        <taxon>Polyporales</taxon>
        <taxon>Fomitopsis</taxon>
    </lineage>
</organism>
<dbReference type="FunCoup" id="S8FBM8">
    <property type="interactions" value="62"/>
</dbReference>
<dbReference type="InterPro" id="IPR002921">
    <property type="entry name" value="Fungal_lipase-type"/>
</dbReference>
<dbReference type="EMBL" id="KE504196">
    <property type="protein sequence ID" value="EPS95964.1"/>
    <property type="molecule type" value="Genomic_DNA"/>
</dbReference>
<proteinExistence type="inferred from homology"/>
<evidence type="ECO:0000256" key="7">
    <source>
        <dbReference type="ARBA" id="ARBA00022692"/>
    </source>
</evidence>
<keyword evidence="11" id="KW-0735">Signal-anchor</keyword>
<dbReference type="Gene3D" id="3.40.50.1820">
    <property type="entry name" value="alpha/beta hydrolase"/>
    <property type="match status" value="1"/>
</dbReference>
<keyword evidence="7" id="KW-0812">Transmembrane</keyword>
<keyword evidence="15" id="KW-0472">Membrane</keyword>
<keyword evidence="16" id="KW-0325">Glycoprotein</keyword>
<keyword evidence="10" id="KW-0442">Lipid degradation</keyword>
<dbReference type="AlphaFoldDB" id="S8FBM8"/>
<comment type="subcellular location">
    <subcellularLocation>
        <location evidence="3">Endosome</location>
        <location evidence="3">Multivesicular body membrane</location>
        <topology evidence="3">Single-pass type II membrane protein</topology>
    </subcellularLocation>
    <subcellularLocation>
        <location evidence="2">Prevacuolar compartment membrane</location>
        <topology evidence="2">Single-pass type II membrane protein</topology>
    </subcellularLocation>
</comment>
<dbReference type="GO" id="GO:0032585">
    <property type="term" value="C:multivesicular body membrane"/>
    <property type="evidence" value="ECO:0007669"/>
    <property type="project" value="UniProtKB-SubCell"/>
</dbReference>
<sequence>MFPNLLPNTVQYLLTFFLWSKDRPSYKQLGPLRFELRHQHAISNSSRIIFSDVRPGSSSFRPEEYGVGTRPTTVHRPTSRDRFFSARWNGLISVPWDEIEVEGPDIHDRETLLTLAKMTNNAYTEPENSDWYDLGPGWVNETLPFGWEPDADGFRGHVFATPDNSTVVISVKGTSAGWLVGGGGPTVKKDKLNDNLLFSCCCARVGPTWSPVCDCYEGNYKCDQGCLEKSLMEDSLFYSIGTNLYYNVTYMYPNSNIWLVGHSLGGSLASLIGMTFGAPVVAFEAPGEKMAAKRLHLPSPPSVQHITHVYHTADPIAMGTCNGVSSSCALGGYALESKCHLGRTIRYDTVTQLGWPVDVRTHGIRVVVEKLLASDWNGGDDDGKNSTHKEVPEFYDEEDCIDCFNWAFGDYRNASAATCARKGL</sequence>
<accession>S8FBM8</accession>
<evidence type="ECO:0000256" key="4">
    <source>
        <dbReference type="ARBA" id="ARBA00010701"/>
    </source>
</evidence>
<dbReference type="CDD" id="cd00519">
    <property type="entry name" value="Lipase_3"/>
    <property type="match status" value="1"/>
</dbReference>
<dbReference type="PANTHER" id="PTHR47175">
    <property type="entry name" value="LIPASE ATG15-RELATED"/>
    <property type="match status" value="1"/>
</dbReference>
<evidence type="ECO:0000256" key="13">
    <source>
        <dbReference type="ARBA" id="ARBA00023006"/>
    </source>
</evidence>
<dbReference type="GO" id="GO:0034496">
    <property type="term" value="P:multivesicular body membrane disassembly"/>
    <property type="evidence" value="ECO:0007669"/>
    <property type="project" value="TreeGrafter"/>
</dbReference>
<evidence type="ECO:0000256" key="8">
    <source>
        <dbReference type="ARBA" id="ARBA00022753"/>
    </source>
</evidence>
<dbReference type="eggNOG" id="KOG4540">
    <property type="taxonomic scope" value="Eukaryota"/>
</dbReference>
<evidence type="ECO:0000256" key="5">
    <source>
        <dbReference type="ARBA" id="ARBA00011137"/>
    </source>
</evidence>
<comment type="subunit">
    <text evidence="5">Binds to both phosphatidylinositol (PI) and phosphatidylinositol 3,5-bisphosphate (PIP2).</text>
</comment>
<reference evidence="20 21" key="1">
    <citation type="journal article" date="2012" name="Science">
        <title>The Paleozoic origin of enzymatic lignin decomposition reconstructed from 31 fungal genomes.</title>
        <authorList>
            <person name="Floudas D."/>
            <person name="Binder M."/>
            <person name="Riley R."/>
            <person name="Barry K."/>
            <person name="Blanchette R.A."/>
            <person name="Henrissat B."/>
            <person name="Martinez A.T."/>
            <person name="Otillar R."/>
            <person name="Spatafora J.W."/>
            <person name="Yadav J.S."/>
            <person name="Aerts A."/>
            <person name="Benoit I."/>
            <person name="Boyd A."/>
            <person name="Carlson A."/>
            <person name="Copeland A."/>
            <person name="Coutinho P.M."/>
            <person name="de Vries R.P."/>
            <person name="Ferreira P."/>
            <person name="Findley K."/>
            <person name="Foster B."/>
            <person name="Gaskell J."/>
            <person name="Glotzer D."/>
            <person name="Gorecki P."/>
            <person name="Heitman J."/>
            <person name="Hesse C."/>
            <person name="Hori C."/>
            <person name="Igarashi K."/>
            <person name="Jurgens J.A."/>
            <person name="Kallen N."/>
            <person name="Kersten P."/>
            <person name="Kohler A."/>
            <person name="Kuees U."/>
            <person name="Kumar T.K.A."/>
            <person name="Kuo A."/>
            <person name="LaButti K."/>
            <person name="Larrondo L.F."/>
            <person name="Lindquist E."/>
            <person name="Ling A."/>
            <person name="Lombard V."/>
            <person name="Lucas S."/>
            <person name="Lundell T."/>
            <person name="Martin R."/>
            <person name="McLaughlin D.J."/>
            <person name="Morgenstern I."/>
            <person name="Morin E."/>
            <person name="Murat C."/>
            <person name="Nagy L.G."/>
            <person name="Nolan M."/>
            <person name="Ohm R.A."/>
            <person name="Patyshakuliyeva A."/>
            <person name="Rokas A."/>
            <person name="Ruiz-Duenas F.J."/>
            <person name="Sabat G."/>
            <person name="Salamov A."/>
            <person name="Samejima M."/>
            <person name="Schmutz J."/>
            <person name="Slot J.C."/>
            <person name="St John F."/>
            <person name="Stenlid J."/>
            <person name="Sun H."/>
            <person name="Sun S."/>
            <person name="Syed K."/>
            <person name="Tsang A."/>
            <person name="Wiebenga A."/>
            <person name="Young D."/>
            <person name="Pisabarro A."/>
            <person name="Eastwood D.C."/>
            <person name="Martin F."/>
            <person name="Cullen D."/>
            <person name="Grigoriev I.V."/>
            <person name="Hibbett D.S."/>
        </authorList>
    </citation>
    <scope>NUCLEOTIDE SEQUENCE</scope>
    <source>
        <strain evidence="21">FP-58527</strain>
    </source>
</reference>
<gene>
    <name evidence="20" type="ORF">FOMPIDRAFT_1167913</name>
</gene>
<evidence type="ECO:0000256" key="17">
    <source>
        <dbReference type="ARBA" id="ARBA00024663"/>
    </source>
</evidence>
<evidence type="ECO:0000256" key="1">
    <source>
        <dbReference type="ARBA" id="ARBA00001024"/>
    </source>
</evidence>
<comment type="catalytic activity">
    <reaction evidence="1">
        <text>a triacylglycerol + H2O = a diacylglycerol + a fatty acid + H(+)</text>
        <dbReference type="Rhea" id="RHEA:12044"/>
        <dbReference type="ChEBI" id="CHEBI:15377"/>
        <dbReference type="ChEBI" id="CHEBI:15378"/>
        <dbReference type="ChEBI" id="CHEBI:17855"/>
        <dbReference type="ChEBI" id="CHEBI:18035"/>
        <dbReference type="ChEBI" id="CHEBI:28868"/>
        <dbReference type="EC" id="3.1.1.3"/>
    </reaction>
</comment>
<keyword evidence="8" id="KW-0967">Endosome</keyword>
<evidence type="ECO:0000256" key="16">
    <source>
        <dbReference type="ARBA" id="ARBA00023180"/>
    </source>
</evidence>
<evidence type="ECO:0000256" key="15">
    <source>
        <dbReference type="ARBA" id="ARBA00023136"/>
    </source>
</evidence>
<evidence type="ECO:0000256" key="14">
    <source>
        <dbReference type="ARBA" id="ARBA00023098"/>
    </source>
</evidence>
<dbReference type="OrthoDB" id="58570at2759"/>
<evidence type="ECO:0000256" key="10">
    <source>
        <dbReference type="ARBA" id="ARBA00022963"/>
    </source>
</evidence>
<evidence type="ECO:0000259" key="19">
    <source>
        <dbReference type="Pfam" id="PF01764"/>
    </source>
</evidence>
<dbReference type="GO" id="GO:0004620">
    <property type="term" value="F:phospholipase activity"/>
    <property type="evidence" value="ECO:0007669"/>
    <property type="project" value="TreeGrafter"/>
</dbReference>
<dbReference type="STRING" id="743788.S8FBM8"/>
<dbReference type="GO" id="GO:0006660">
    <property type="term" value="P:phosphatidylserine catabolic process"/>
    <property type="evidence" value="ECO:0007669"/>
    <property type="project" value="TreeGrafter"/>
</dbReference>
<dbReference type="PANTHER" id="PTHR47175:SF2">
    <property type="entry name" value="LIPASE ATG15-RELATED"/>
    <property type="match status" value="1"/>
</dbReference>
<evidence type="ECO:0000256" key="18">
    <source>
        <dbReference type="ARBA" id="ARBA00029828"/>
    </source>
</evidence>
<evidence type="ECO:0000313" key="20">
    <source>
        <dbReference type="EMBL" id="EPS95964.1"/>
    </source>
</evidence>
<evidence type="ECO:0000256" key="11">
    <source>
        <dbReference type="ARBA" id="ARBA00022968"/>
    </source>
</evidence>